<dbReference type="InterPro" id="IPR036822">
    <property type="entry name" value="CutC-like_dom_sf"/>
</dbReference>
<dbReference type="eggNOG" id="COG3142">
    <property type="taxonomic scope" value="Bacteria"/>
</dbReference>
<dbReference type="PANTHER" id="PTHR12598">
    <property type="entry name" value="COPPER HOMEOSTASIS PROTEIN CUTC"/>
    <property type="match status" value="1"/>
</dbReference>
<dbReference type="EMBL" id="BAFO02000022">
    <property type="protein sequence ID" value="GAD84230.1"/>
    <property type="molecule type" value="Genomic_DNA"/>
</dbReference>
<dbReference type="GO" id="GO:0005507">
    <property type="term" value="F:copper ion binding"/>
    <property type="evidence" value="ECO:0007669"/>
    <property type="project" value="TreeGrafter"/>
</dbReference>
<protein>
    <recommendedName>
        <fullName evidence="2">PF03932 family protein CutC</fullName>
    </recommendedName>
</protein>
<dbReference type="SUPFAM" id="SSF110395">
    <property type="entry name" value="CutC-like"/>
    <property type="match status" value="1"/>
</dbReference>
<dbReference type="AlphaFoldDB" id="U5EA59"/>
<proteinExistence type="inferred from homology"/>
<dbReference type="PANTHER" id="PTHR12598:SF0">
    <property type="entry name" value="COPPER HOMEOSTASIS PROTEIN CUTC HOMOLOG"/>
    <property type="match status" value="1"/>
</dbReference>
<name>U5EA59_NOCAS</name>
<evidence type="ECO:0000313" key="4">
    <source>
        <dbReference type="Proteomes" id="UP000017048"/>
    </source>
</evidence>
<evidence type="ECO:0000313" key="3">
    <source>
        <dbReference type="EMBL" id="GAD84230.1"/>
    </source>
</evidence>
<dbReference type="OrthoDB" id="9815677at2"/>
<sequence length="258" mass="25979">MTALEFAVQDVAGALAARRVGADRVELCAALGGTGGLTPSIGTLSAVVATGIPVHVLIRCRAGGFVYDADEVAVLNADAMAAVAAGAAGLVLGALTPDGQVDTEVLGRVLDGVPVDDIELTFHRAIDRIDDRAAALDELISHGITRVLTSGGARRCADGMDELAALVRHAAGRIQIMAGGGVTVDDIAALHRIGVDAVHLSARRIVTDDGGPGGGGTSGRDQLDEVLAAAVAAELRALDAARVVPGEQAVQNYPGFGS</sequence>
<comment type="caution">
    <text evidence="3">The sequence shown here is derived from an EMBL/GenBank/DDBJ whole genome shotgun (WGS) entry which is preliminary data.</text>
</comment>
<dbReference type="Pfam" id="PF03932">
    <property type="entry name" value="CutC"/>
    <property type="match status" value="1"/>
</dbReference>
<dbReference type="GO" id="GO:0005737">
    <property type="term" value="C:cytoplasm"/>
    <property type="evidence" value="ECO:0007669"/>
    <property type="project" value="UniProtKB-SubCell"/>
</dbReference>
<dbReference type="InterPro" id="IPR005627">
    <property type="entry name" value="CutC-like"/>
</dbReference>
<keyword evidence="4" id="KW-1185">Reference proteome</keyword>
<dbReference type="HAMAP" id="MF_00795">
    <property type="entry name" value="CutC"/>
    <property type="match status" value="1"/>
</dbReference>
<dbReference type="GeneID" id="91516183"/>
<dbReference type="STRING" id="1824.SAMN05444423_104561"/>
<comment type="subcellular location">
    <subcellularLocation>
        <location evidence="2">Cytoplasm</location>
    </subcellularLocation>
</comment>
<comment type="caution">
    <text evidence="2">Once thought to be involved in copper homeostasis, experiments in E.coli have shown this is not the case.</text>
</comment>
<accession>U5EA59</accession>
<evidence type="ECO:0000256" key="1">
    <source>
        <dbReference type="ARBA" id="ARBA00007768"/>
    </source>
</evidence>
<reference evidence="3 4" key="1">
    <citation type="journal article" date="2014" name="BMC Genomics">
        <title>Genome based analysis of type-I polyketide synthase and nonribosomal peptide synthetase gene clusters in seven strains of five representative Nocardia species.</title>
        <authorList>
            <person name="Komaki H."/>
            <person name="Ichikawa N."/>
            <person name="Hosoyama A."/>
            <person name="Takahashi-Nakaguchi A."/>
            <person name="Matsuzawa T."/>
            <person name="Suzuki K."/>
            <person name="Fujita N."/>
            <person name="Gonoi T."/>
        </authorList>
    </citation>
    <scope>NUCLEOTIDE SEQUENCE [LARGE SCALE GENOMIC DNA]</scope>
    <source>
        <strain evidence="3 4">NBRC 15531</strain>
    </source>
</reference>
<comment type="similarity">
    <text evidence="1 2">Belongs to the CutC family.</text>
</comment>
<gene>
    <name evidence="2 3" type="primary">cutC</name>
    <name evidence="3" type="ORF">NCAST_22_00060</name>
</gene>
<organism evidence="3 4">
    <name type="scientific">Nocardia asteroides NBRC 15531</name>
    <dbReference type="NCBI Taxonomy" id="1110697"/>
    <lineage>
        <taxon>Bacteria</taxon>
        <taxon>Bacillati</taxon>
        <taxon>Actinomycetota</taxon>
        <taxon>Actinomycetes</taxon>
        <taxon>Mycobacteriales</taxon>
        <taxon>Nocardiaceae</taxon>
        <taxon>Nocardia</taxon>
    </lineage>
</organism>
<dbReference type="RefSeq" id="WP_019050158.1">
    <property type="nucleotide sequence ID" value="NZ_BAFO02000022.1"/>
</dbReference>
<keyword evidence="2" id="KW-0963">Cytoplasm</keyword>
<dbReference type="Gene3D" id="3.20.20.380">
    <property type="entry name" value="Copper homeostasis (CutC) domain"/>
    <property type="match status" value="1"/>
</dbReference>
<evidence type="ECO:0000256" key="2">
    <source>
        <dbReference type="HAMAP-Rule" id="MF_00795"/>
    </source>
</evidence>
<dbReference type="Proteomes" id="UP000017048">
    <property type="component" value="Unassembled WGS sequence"/>
</dbReference>